<reference evidence="3" key="1">
    <citation type="submission" date="2025-08" db="UniProtKB">
        <authorList>
            <consortium name="RefSeq"/>
        </authorList>
    </citation>
    <scope>IDENTIFICATION</scope>
    <source>
        <tissue evidence="3">Testes</tissue>
    </source>
</reference>
<protein>
    <submittedName>
        <fullName evidence="3">Carbohydrate sulfotransferase 1-like</fullName>
    </submittedName>
</protein>
<dbReference type="GeneID" id="102805028"/>
<evidence type="ECO:0000313" key="2">
    <source>
        <dbReference type="Proteomes" id="UP000694865"/>
    </source>
</evidence>
<sequence length="379" mass="44285">MKFHYRLVFTSAIIFLALFFLLSSHSYNLVDKLVPEHASFANNLRQTGDTASASLNCTWNTTSGNLFDMLKQLDDGSSGNPKKQVRVLVHARMRTGSSVTGGLFNDYPDFFFLYEPGHMLVEHKKMDLYGDNFKDLEKLRPDLMSFLNDTYHCNFSGKDFYLKSLKRHRFMRENNRALRGMKLPIKENDLIKVCESKSHIAVKTVRLNSLILAESVLRENEVRVVHVVRDPRGMMPSRRHMQGMRTSSGVTFEPKLERVVKDYCDWLEHNHVTENTGPDWLRKQYFCLRYEDLVDRPLTFVPELFKFAGLPLNDATMLRINSEEWWSNHGERWRADVTMKEVLRIQEICGEHIFSTLGYKMVYNEEDLTNMNKSLLMPF</sequence>
<dbReference type="InterPro" id="IPR051135">
    <property type="entry name" value="Gal/GlcNAc/GalNAc_ST"/>
</dbReference>
<accession>A0ABM0LXR3</accession>
<dbReference type="PANTHER" id="PTHR10704:SF71">
    <property type="entry name" value="CARBOHYDRATE SULFOTRANSFERASE 1-LIKE"/>
    <property type="match status" value="1"/>
</dbReference>
<dbReference type="SUPFAM" id="SSF52540">
    <property type="entry name" value="P-loop containing nucleoside triphosphate hydrolases"/>
    <property type="match status" value="1"/>
</dbReference>
<dbReference type="Gene3D" id="3.40.50.300">
    <property type="entry name" value="P-loop containing nucleotide triphosphate hydrolases"/>
    <property type="match status" value="1"/>
</dbReference>
<dbReference type="Pfam" id="PF00685">
    <property type="entry name" value="Sulfotransfer_1"/>
    <property type="match status" value="1"/>
</dbReference>
<proteinExistence type="predicted"/>
<feature type="domain" description="Sulfotransferase" evidence="1">
    <location>
        <begin position="166"/>
        <end position="320"/>
    </location>
</feature>
<dbReference type="InterPro" id="IPR000863">
    <property type="entry name" value="Sulfotransferase_dom"/>
</dbReference>
<name>A0ABM0LXR3_SACKO</name>
<dbReference type="InterPro" id="IPR027417">
    <property type="entry name" value="P-loop_NTPase"/>
</dbReference>
<dbReference type="RefSeq" id="XP_006812554.1">
    <property type="nucleotide sequence ID" value="XM_006812491.1"/>
</dbReference>
<gene>
    <name evidence="3" type="primary">LOC102805028</name>
</gene>
<dbReference type="PANTHER" id="PTHR10704">
    <property type="entry name" value="CARBOHYDRATE SULFOTRANSFERASE"/>
    <property type="match status" value="1"/>
</dbReference>
<organism evidence="2 3">
    <name type="scientific">Saccoglossus kowalevskii</name>
    <name type="common">Acorn worm</name>
    <dbReference type="NCBI Taxonomy" id="10224"/>
    <lineage>
        <taxon>Eukaryota</taxon>
        <taxon>Metazoa</taxon>
        <taxon>Hemichordata</taxon>
        <taxon>Enteropneusta</taxon>
        <taxon>Harrimaniidae</taxon>
        <taxon>Saccoglossus</taxon>
    </lineage>
</organism>
<dbReference type="Proteomes" id="UP000694865">
    <property type="component" value="Unplaced"/>
</dbReference>
<keyword evidence="2" id="KW-1185">Reference proteome</keyword>
<evidence type="ECO:0000259" key="1">
    <source>
        <dbReference type="Pfam" id="PF00685"/>
    </source>
</evidence>
<evidence type="ECO:0000313" key="3">
    <source>
        <dbReference type="RefSeq" id="XP_006812554.1"/>
    </source>
</evidence>